<reference evidence="10" key="1">
    <citation type="journal article" date="2019" name="Int. J. Syst. Evol. Microbiol.">
        <title>The Global Catalogue of Microorganisms (GCM) 10K type strain sequencing project: providing services to taxonomists for standard genome sequencing and annotation.</title>
        <authorList>
            <consortium name="The Broad Institute Genomics Platform"/>
            <consortium name="The Broad Institute Genome Sequencing Center for Infectious Disease"/>
            <person name="Wu L."/>
            <person name="Ma J."/>
        </authorList>
    </citation>
    <scope>NUCLEOTIDE SEQUENCE [LARGE SCALE GENOMIC DNA]</scope>
    <source>
        <strain evidence="10">KCTC 15012</strain>
    </source>
</reference>
<evidence type="ECO:0000256" key="1">
    <source>
        <dbReference type="ARBA" id="ARBA00004651"/>
    </source>
</evidence>
<keyword evidence="6 7" id="KW-0472">Membrane</keyword>
<evidence type="ECO:0000256" key="2">
    <source>
        <dbReference type="ARBA" id="ARBA00009298"/>
    </source>
</evidence>
<dbReference type="Proteomes" id="UP001597296">
    <property type="component" value="Unassembled WGS sequence"/>
</dbReference>
<feature type="transmembrane region" description="Helical" evidence="7">
    <location>
        <begin position="53"/>
        <end position="71"/>
    </location>
</feature>
<keyword evidence="3" id="KW-1003">Cell membrane</keyword>
<protein>
    <recommendedName>
        <fullName evidence="7">Protein MgtC</fullName>
    </recommendedName>
</protein>
<organism evidence="9 10">
    <name type="scientific">Phaeospirillum tilakii</name>
    <dbReference type="NCBI Taxonomy" id="741673"/>
    <lineage>
        <taxon>Bacteria</taxon>
        <taxon>Pseudomonadati</taxon>
        <taxon>Pseudomonadota</taxon>
        <taxon>Alphaproteobacteria</taxon>
        <taxon>Rhodospirillales</taxon>
        <taxon>Rhodospirillaceae</taxon>
        <taxon>Phaeospirillum</taxon>
    </lineage>
</organism>
<dbReference type="Pfam" id="PF02308">
    <property type="entry name" value="MgtC"/>
    <property type="match status" value="1"/>
</dbReference>
<sequence length="249" mass="26335">MTLPDLADLAAGYWSDRVVQDNLLVCLNVIGALLLGVVVGYERTWNGRAAGMRTYGFVCMTSAALTVVIGHPASWYGGAVPAGIGGDPTRVIQGIVTGVGFLCAGVIMKEGFSISGLTTAASIWTASAVGVLVGIGFYATAFMLTLLSTLGMLGLQQIEQSLPAHHELAVRLRCQRGQAPGEAELVAAIERHGFTLVAESLALTIERDWAEWHFLAFIRDTRVPSFDPLATTLDGLPGVIEVQLAHAKT</sequence>
<proteinExistence type="inferred from homology"/>
<evidence type="ECO:0000256" key="3">
    <source>
        <dbReference type="ARBA" id="ARBA00022475"/>
    </source>
</evidence>
<keyword evidence="5 7" id="KW-1133">Transmembrane helix</keyword>
<accession>A0ABW5C6S2</accession>
<gene>
    <name evidence="9" type="ORF">ACFSNB_01890</name>
</gene>
<dbReference type="PANTHER" id="PTHR33778:SF1">
    <property type="entry name" value="MAGNESIUM TRANSPORTER YHID-RELATED"/>
    <property type="match status" value="1"/>
</dbReference>
<evidence type="ECO:0000256" key="4">
    <source>
        <dbReference type="ARBA" id="ARBA00022692"/>
    </source>
</evidence>
<dbReference type="RefSeq" id="WP_377313950.1">
    <property type="nucleotide sequence ID" value="NZ_JBHUIY010000002.1"/>
</dbReference>
<evidence type="ECO:0000259" key="8">
    <source>
        <dbReference type="Pfam" id="PF02308"/>
    </source>
</evidence>
<keyword evidence="4 7" id="KW-0812">Transmembrane</keyword>
<evidence type="ECO:0000256" key="6">
    <source>
        <dbReference type="ARBA" id="ARBA00023136"/>
    </source>
</evidence>
<feature type="transmembrane region" description="Helical" evidence="7">
    <location>
        <begin position="91"/>
        <end position="108"/>
    </location>
</feature>
<comment type="subcellular location">
    <subcellularLocation>
        <location evidence="7">Cell inner membrane</location>
        <topology evidence="7">Multi-pass membrane protein</topology>
    </subcellularLocation>
    <subcellularLocation>
        <location evidence="1">Cell membrane</location>
        <topology evidence="1">Multi-pass membrane protein</topology>
    </subcellularLocation>
</comment>
<dbReference type="EMBL" id="JBHUIY010000002">
    <property type="protein sequence ID" value="MFD2232548.1"/>
    <property type="molecule type" value="Genomic_DNA"/>
</dbReference>
<feature type="transmembrane region" description="Helical" evidence="7">
    <location>
        <begin position="129"/>
        <end position="155"/>
    </location>
</feature>
<comment type="similarity">
    <text evidence="2 7">Belongs to the MgtC/SapB family.</text>
</comment>
<feature type="transmembrane region" description="Helical" evidence="7">
    <location>
        <begin position="22"/>
        <end position="41"/>
    </location>
</feature>
<evidence type="ECO:0000256" key="7">
    <source>
        <dbReference type="RuleBase" id="RU365041"/>
    </source>
</evidence>
<dbReference type="InterPro" id="IPR049177">
    <property type="entry name" value="MgtC_SapB_SrpB_YhiD_N"/>
</dbReference>
<dbReference type="InterPro" id="IPR003416">
    <property type="entry name" value="MgtC/SapB/SrpB/YhiD_fam"/>
</dbReference>
<dbReference type="PANTHER" id="PTHR33778">
    <property type="entry name" value="PROTEIN MGTC"/>
    <property type="match status" value="1"/>
</dbReference>
<evidence type="ECO:0000256" key="5">
    <source>
        <dbReference type="ARBA" id="ARBA00022989"/>
    </source>
</evidence>
<evidence type="ECO:0000313" key="10">
    <source>
        <dbReference type="Proteomes" id="UP001597296"/>
    </source>
</evidence>
<name>A0ABW5C6S2_9PROT</name>
<feature type="domain" description="MgtC/SapB/SrpB/YhiD N-terminal" evidence="8">
    <location>
        <begin position="32"/>
        <end position="160"/>
    </location>
</feature>
<evidence type="ECO:0000313" key="9">
    <source>
        <dbReference type="EMBL" id="MFD2232548.1"/>
    </source>
</evidence>
<dbReference type="PRINTS" id="PR01837">
    <property type="entry name" value="MGTCSAPBPROT"/>
</dbReference>
<keyword evidence="10" id="KW-1185">Reference proteome</keyword>
<comment type="caution">
    <text evidence="9">The sequence shown here is derived from an EMBL/GenBank/DDBJ whole genome shotgun (WGS) entry which is preliminary data.</text>
</comment>
<keyword evidence="7" id="KW-0997">Cell inner membrane</keyword>